<evidence type="ECO:0000313" key="2">
    <source>
        <dbReference type="EMBL" id="CAB4571985.1"/>
    </source>
</evidence>
<evidence type="ECO:0000256" key="1">
    <source>
        <dbReference type="SAM" id="Phobius"/>
    </source>
</evidence>
<accession>A0A6J6E9I1</accession>
<feature type="transmembrane region" description="Helical" evidence="1">
    <location>
        <begin position="85"/>
        <end position="115"/>
    </location>
</feature>
<proteinExistence type="predicted"/>
<reference evidence="2" key="1">
    <citation type="submission" date="2020-05" db="EMBL/GenBank/DDBJ databases">
        <authorList>
            <person name="Chiriac C."/>
            <person name="Salcher M."/>
            <person name="Ghai R."/>
            <person name="Kavagutti S V."/>
        </authorList>
    </citation>
    <scope>NUCLEOTIDE SEQUENCE</scope>
</reference>
<keyword evidence="1" id="KW-0472">Membrane</keyword>
<gene>
    <name evidence="2" type="ORF">UFOPK1693_00782</name>
</gene>
<keyword evidence="1" id="KW-1133">Transmembrane helix</keyword>
<feature type="transmembrane region" description="Helical" evidence="1">
    <location>
        <begin position="6"/>
        <end position="24"/>
    </location>
</feature>
<dbReference type="AlphaFoldDB" id="A0A6J6E9I1"/>
<name>A0A6J6E9I1_9ZZZZ</name>
<dbReference type="EMBL" id="CAEZTO010000009">
    <property type="protein sequence ID" value="CAB4571985.1"/>
    <property type="molecule type" value="Genomic_DNA"/>
</dbReference>
<keyword evidence="1" id="KW-0812">Transmembrane</keyword>
<organism evidence="2">
    <name type="scientific">freshwater metagenome</name>
    <dbReference type="NCBI Taxonomy" id="449393"/>
    <lineage>
        <taxon>unclassified sequences</taxon>
        <taxon>metagenomes</taxon>
        <taxon>ecological metagenomes</taxon>
    </lineage>
</organism>
<feature type="transmembrane region" description="Helical" evidence="1">
    <location>
        <begin position="146"/>
        <end position="166"/>
    </location>
</feature>
<sequence length="176" mass="19299">MPLNVSVVWAGFLSNFVVLFMENLRNRLLVIDATVIDFMDRVGIGFLRFAIGAVFIWFGALKTVGELSPAYELVAATVYWLTPEIIVPLLGLWEIAIGLAFLFTPLTRVAIFLLALQMPGTFLPLVLLPEVCFTIFPVALTIEGQYIVKNLVIIGAALVIGSRVQALSNSKRSAQS</sequence>
<feature type="transmembrane region" description="Helical" evidence="1">
    <location>
        <begin position="45"/>
        <end position="65"/>
    </location>
</feature>
<protein>
    <submittedName>
        <fullName evidence="2">Unannotated protein</fullName>
    </submittedName>
</protein>